<sequence length="219" mass="24303">MAGPPMPARALGHVIQGDDASAVRLEFWLDYACPFSGRFWRHVRSGAAKYGDKVQLVCYHQVQPWHFQSTLAHEVALAFCRVKGEGAFVSFSDALFDADTQSACMTDVEVENKTKMDIYDSLIEVGRKAGGSLRVTDEDEVKVREILGLDAAALKRGEKNPGNLVTQELKFYIKLGRQTGVHVSPSTYLHGLAVDSSSSWRDDEWHEFFDRHLAAAAAN</sequence>
<dbReference type="PANTHER" id="PTHR33875">
    <property type="entry name" value="OS09G0542200 PROTEIN"/>
    <property type="match status" value="1"/>
</dbReference>
<dbReference type="PANTHER" id="PTHR33875:SF2">
    <property type="entry name" value="ACR183CP"/>
    <property type="match status" value="1"/>
</dbReference>
<evidence type="ECO:0000313" key="1">
    <source>
        <dbReference type="EMBL" id="CAD8584093.1"/>
    </source>
</evidence>
<dbReference type="Gene3D" id="3.40.30.10">
    <property type="entry name" value="Glutaredoxin"/>
    <property type="match status" value="1"/>
</dbReference>
<dbReference type="EMBL" id="HBEW01005632">
    <property type="protein sequence ID" value="CAD8584093.1"/>
    <property type="molecule type" value="Transcribed_RNA"/>
</dbReference>
<protein>
    <recommendedName>
        <fullName evidence="2">Thioredoxin-like fold domain-containing protein</fullName>
    </recommendedName>
</protein>
<dbReference type="InterPro" id="IPR036249">
    <property type="entry name" value="Thioredoxin-like_sf"/>
</dbReference>
<gene>
    <name evidence="1" type="ORF">OMED0929_LOCUS4734</name>
</gene>
<organism evidence="1">
    <name type="scientific">Ostreococcus mediterraneus</name>
    <dbReference type="NCBI Taxonomy" id="1486918"/>
    <lineage>
        <taxon>Eukaryota</taxon>
        <taxon>Viridiplantae</taxon>
        <taxon>Chlorophyta</taxon>
        <taxon>Mamiellophyceae</taxon>
        <taxon>Mamiellales</taxon>
        <taxon>Bathycoccaceae</taxon>
        <taxon>Ostreococcus</taxon>
    </lineage>
</organism>
<reference evidence="1" key="1">
    <citation type="submission" date="2021-01" db="EMBL/GenBank/DDBJ databases">
        <authorList>
            <person name="Corre E."/>
            <person name="Pelletier E."/>
            <person name="Niang G."/>
            <person name="Scheremetjew M."/>
            <person name="Finn R."/>
            <person name="Kale V."/>
            <person name="Holt S."/>
            <person name="Cochrane G."/>
            <person name="Meng A."/>
            <person name="Brown T."/>
            <person name="Cohen L."/>
        </authorList>
    </citation>
    <scope>NUCLEOTIDE SEQUENCE</scope>
    <source>
        <strain evidence="1">Clade-D-RCC2572</strain>
    </source>
</reference>
<name>A0A7S0KLH0_9CHLO</name>
<proteinExistence type="predicted"/>
<dbReference type="SUPFAM" id="SSF52833">
    <property type="entry name" value="Thioredoxin-like"/>
    <property type="match status" value="1"/>
</dbReference>
<evidence type="ECO:0008006" key="2">
    <source>
        <dbReference type="Google" id="ProtNLM"/>
    </source>
</evidence>
<accession>A0A7S0KLH0</accession>
<dbReference type="AlphaFoldDB" id="A0A7S0KLH0"/>